<keyword evidence="2" id="KW-0808">Transferase</keyword>
<dbReference type="STRING" id="226506.SAMN04488519_10765"/>
<dbReference type="Proteomes" id="UP000199564">
    <property type="component" value="Unassembled WGS sequence"/>
</dbReference>
<dbReference type="InterPro" id="IPR006342">
    <property type="entry name" value="FkbM_mtfrase"/>
</dbReference>
<keyword evidence="3" id="KW-1185">Reference proteome</keyword>
<sequence length="224" mass="25791">MFKIFKKNKKKLNPDPFEFIKGLDLDIIFDVGAYQGGISSKLLNYSCNAKVFAFEPFSPSFQILKKKLGENSRFKCFQIALSDKEGKLDFYSNNFDETNSLLPSENLEDEISKLTKTKGLVKVETQTIDKFCKIQNLDKIDFLKIDVQGNTYQVLQGAKGLLENKKIKIIFAEVEFLPIYKGQILFSEIEIFLRSYGFHLYDISNVNKNNKGRFAWADALFILE</sequence>
<dbReference type="PANTHER" id="PTHR36973:SF4">
    <property type="entry name" value="NODULATION PROTEIN"/>
    <property type="match status" value="1"/>
</dbReference>
<dbReference type="PANTHER" id="PTHR36973">
    <property type="entry name" value="SLL1456 PROTEIN-RELATED"/>
    <property type="match status" value="1"/>
</dbReference>
<dbReference type="InterPro" id="IPR053188">
    <property type="entry name" value="FkbM_Methyltransferase"/>
</dbReference>
<dbReference type="Gene3D" id="3.40.50.150">
    <property type="entry name" value="Vaccinia Virus protein VP39"/>
    <property type="match status" value="1"/>
</dbReference>
<dbReference type="NCBIfam" id="TIGR01444">
    <property type="entry name" value="fkbM_fam"/>
    <property type="match status" value="1"/>
</dbReference>
<dbReference type="Pfam" id="PF05050">
    <property type="entry name" value="Methyltransf_21"/>
    <property type="match status" value="1"/>
</dbReference>
<dbReference type="InterPro" id="IPR029063">
    <property type="entry name" value="SAM-dependent_MTases_sf"/>
</dbReference>
<protein>
    <submittedName>
        <fullName evidence="2">Methyltransferase, FkbM family</fullName>
    </submittedName>
</protein>
<dbReference type="RefSeq" id="WP_175557904.1">
    <property type="nucleotide sequence ID" value="NZ_FOVW01000007.1"/>
</dbReference>
<evidence type="ECO:0000313" key="2">
    <source>
        <dbReference type="EMBL" id="SFO48036.1"/>
    </source>
</evidence>
<evidence type="ECO:0000313" key="3">
    <source>
        <dbReference type="Proteomes" id="UP000199564"/>
    </source>
</evidence>
<keyword evidence="2" id="KW-0489">Methyltransferase</keyword>
<evidence type="ECO:0000259" key="1">
    <source>
        <dbReference type="Pfam" id="PF05050"/>
    </source>
</evidence>
<feature type="domain" description="Methyltransferase FkbM" evidence="1">
    <location>
        <begin position="30"/>
        <end position="199"/>
    </location>
</feature>
<organism evidence="2 3">
    <name type="scientific">Algoriphagus ornithinivorans</name>
    <dbReference type="NCBI Taxonomy" id="226506"/>
    <lineage>
        <taxon>Bacteria</taxon>
        <taxon>Pseudomonadati</taxon>
        <taxon>Bacteroidota</taxon>
        <taxon>Cytophagia</taxon>
        <taxon>Cytophagales</taxon>
        <taxon>Cyclobacteriaceae</taxon>
        <taxon>Algoriphagus</taxon>
    </lineage>
</organism>
<name>A0A1I5HJB9_9BACT</name>
<gene>
    <name evidence="2" type="ORF">SAMN04488519_10765</name>
</gene>
<accession>A0A1I5HJB9</accession>
<reference evidence="3" key="1">
    <citation type="submission" date="2016-10" db="EMBL/GenBank/DDBJ databases">
        <authorList>
            <person name="Varghese N."/>
            <person name="Submissions S."/>
        </authorList>
    </citation>
    <scope>NUCLEOTIDE SEQUENCE [LARGE SCALE GENOMIC DNA]</scope>
    <source>
        <strain evidence="3">DSM 15282</strain>
    </source>
</reference>
<dbReference type="EMBL" id="FOVW01000007">
    <property type="protein sequence ID" value="SFO48036.1"/>
    <property type="molecule type" value="Genomic_DNA"/>
</dbReference>
<dbReference type="SUPFAM" id="SSF53335">
    <property type="entry name" value="S-adenosyl-L-methionine-dependent methyltransferases"/>
    <property type="match status" value="1"/>
</dbReference>
<dbReference type="GO" id="GO:0008171">
    <property type="term" value="F:O-methyltransferase activity"/>
    <property type="evidence" value="ECO:0007669"/>
    <property type="project" value="TreeGrafter"/>
</dbReference>
<dbReference type="GO" id="GO:0032259">
    <property type="term" value="P:methylation"/>
    <property type="evidence" value="ECO:0007669"/>
    <property type="project" value="UniProtKB-KW"/>
</dbReference>
<dbReference type="AlphaFoldDB" id="A0A1I5HJB9"/>
<proteinExistence type="predicted"/>